<dbReference type="Pfam" id="PF01494">
    <property type="entry name" value="FAD_binding_3"/>
    <property type="match status" value="1"/>
</dbReference>
<feature type="domain" description="FAD-binding" evidence="5">
    <location>
        <begin position="4"/>
        <end position="335"/>
    </location>
</feature>
<dbReference type="Pfam" id="PF21274">
    <property type="entry name" value="Rng_hyd_C"/>
    <property type="match status" value="1"/>
</dbReference>
<dbReference type="Gene3D" id="3.40.30.120">
    <property type="match status" value="1"/>
</dbReference>
<keyword evidence="3" id="KW-0274">FAD</keyword>
<accession>A0A239DUL8</accession>
<sequence>MDTVDVVVVGAGPAGCMIAGELASFGKSVVVLEKHEAMSPLSRAFGVHARTLEVLDTRGLAQDLLKTGARVDALKLWDDTYLDMSVLPSPFPFLLSTPQTNVDSLLETHATYVGADVRRGVTVTAIEQDESFVTVTAVECDGTPVSWRASYVVGADGVRSIVREKTGQQFHGRALLRSIMLADVKLTDPPVGLVNVDAGKDCFAFVAPFGGDWYRVVAWDRNDESEDEDPIDEEVLRSVLVRAMGTDYGWQEVRWTSRFRCEERQVNQYRTGRVFLVGDAAHVHSPAGGQGMNTGIQDSLNLGWKLAAVIDGADDTVLDTYHVERYPVGKRVIRMSGGTMRMLLVQSSIAKRMRNTVVDTVLRRPRLASKIAVMFSGVGIAYGHRRGEHRLVGTRAPDVPTATGRLFEDLRRPGFVLVLEKDSGAAGFAGHVTYRRDDGPAMLVRPDGYVAWAGASASGDWQSVLARWTGQSSSSASSGASSRVAMPPSLPSSVGPGRPPFGSSSE</sequence>
<dbReference type="PRINTS" id="PR00420">
    <property type="entry name" value="RNGMNOXGNASE"/>
</dbReference>
<keyword evidence="6" id="KW-0503">Monooxygenase</keyword>
<evidence type="ECO:0000259" key="5">
    <source>
        <dbReference type="Pfam" id="PF01494"/>
    </source>
</evidence>
<dbReference type="OrthoDB" id="8670884at2"/>
<dbReference type="Gene3D" id="3.50.50.60">
    <property type="entry name" value="FAD/NAD(P)-binding domain"/>
    <property type="match status" value="1"/>
</dbReference>
<dbReference type="InterPro" id="IPR050641">
    <property type="entry name" value="RIFMO-like"/>
</dbReference>
<reference evidence="7" key="1">
    <citation type="submission" date="2017-06" db="EMBL/GenBank/DDBJ databases">
        <authorList>
            <person name="Varghese N."/>
            <person name="Submissions S."/>
        </authorList>
    </citation>
    <scope>NUCLEOTIDE SEQUENCE [LARGE SCALE GENOMIC DNA]</scope>
    <source>
        <strain evidence="7">JCM 23211</strain>
    </source>
</reference>
<feature type="compositionally biased region" description="Low complexity" evidence="4">
    <location>
        <begin position="472"/>
        <end position="482"/>
    </location>
</feature>
<evidence type="ECO:0000313" key="7">
    <source>
        <dbReference type="Proteomes" id="UP000198327"/>
    </source>
</evidence>
<dbReference type="STRING" id="398843.A3K89_04655"/>
<evidence type="ECO:0000256" key="1">
    <source>
        <dbReference type="ARBA" id="ARBA00001974"/>
    </source>
</evidence>
<keyword evidence="6" id="KW-0560">Oxidoreductase</keyword>
<dbReference type="InterPro" id="IPR036188">
    <property type="entry name" value="FAD/NAD-bd_sf"/>
</dbReference>
<dbReference type="AlphaFoldDB" id="A0A239DUL8"/>
<name>A0A239DUL8_9NOCA</name>
<dbReference type="Proteomes" id="UP000198327">
    <property type="component" value="Unassembled WGS sequence"/>
</dbReference>
<evidence type="ECO:0000256" key="4">
    <source>
        <dbReference type="SAM" id="MobiDB-lite"/>
    </source>
</evidence>
<dbReference type="SUPFAM" id="SSF51905">
    <property type="entry name" value="FAD/NAD(P)-binding domain"/>
    <property type="match status" value="1"/>
</dbReference>
<dbReference type="InterPro" id="IPR002938">
    <property type="entry name" value="FAD-bd"/>
</dbReference>
<evidence type="ECO:0000313" key="6">
    <source>
        <dbReference type="EMBL" id="SNS35264.1"/>
    </source>
</evidence>
<dbReference type="Gene3D" id="3.30.70.2450">
    <property type="match status" value="1"/>
</dbReference>
<gene>
    <name evidence="6" type="ORF">SAMN05421642_10215</name>
</gene>
<dbReference type="PANTHER" id="PTHR43004">
    <property type="entry name" value="TRK SYSTEM POTASSIUM UPTAKE PROTEIN"/>
    <property type="match status" value="1"/>
</dbReference>
<protein>
    <submittedName>
        <fullName evidence="6">Pentachlorophenol monooxygenase</fullName>
    </submittedName>
</protein>
<dbReference type="PANTHER" id="PTHR43004:SF19">
    <property type="entry name" value="BINDING MONOOXYGENASE, PUTATIVE (JCVI)-RELATED"/>
    <property type="match status" value="1"/>
</dbReference>
<comment type="cofactor">
    <cofactor evidence="1">
        <name>FAD</name>
        <dbReference type="ChEBI" id="CHEBI:57692"/>
    </cofactor>
</comment>
<keyword evidence="7" id="KW-1185">Reference proteome</keyword>
<feature type="region of interest" description="Disordered" evidence="4">
    <location>
        <begin position="472"/>
        <end position="506"/>
    </location>
</feature>
<dbReference type="EMBL" id="FZOW01000002">
    <property type="protein sequence ID" value="SNS35264.1"/>
    <property type="molecule type" value="Genomic_DNA"/>
</dbReference>
<proteinExistence type="predicted"/>
<organism evidence="6 7">
    <name type="scientific">Rhodococcoides kyotonense</name>
    <dbReference type="NCBI Taxonomy" id="398843"/>
    <lineage>
        <taxon>Bacteria</taxon>
        <taxon>Bacillati</taxon>
        <taxon>Actinomycetota</taxon>
        <taxon>Actinomycetes</taxon>
        <taxon>Mycobacteriales</taxon>
        <taxon>Nocardiaceae</taxon>
        <taxon>Rhodococcoides</taxon>
    </lineage>
</organism>
<evidence type="ECO:0000256" key="2">
    <source>
        <dbReference type="ARBA" id="ARBA00022630"/>
    </source>
</evidence>
<dbReference type="GO" id="GO:0016709">
    <property type="term" value="F:oxidoreductase activity, acting on paired donors, with incorporation or reduction of molecular oxygen, NAD(P)H as one donor, and incorporation of one atom of oxygen"/>
    <property type="evidence" value="ECO:0007669"/>
    <property type="project" value="UniProtKB-ARBA"/>
</dbReference>
<keyword evidence="2" id="KW-0285">Flavoprotein</keyword>
<dbReference type="GO" id="GO:0071949">
    <property type="term" value="F:FAD binding"/>
    <property type="evidence" value="ECO:0007669"/>
    <property type="project" value="InterPro"/>
</dbReference>
<evidence type="ECO:0000256" key="3">
    <source>
        <dbReference type="ARBA" id="ARBA00022827"/>
    </source>
</evidence>